<dbReference type="Pfam" id="PF14234">
    <property type="entry name" value="DUF4336"/>
    <property type="match status" value="1"/>
</dbReference>
<dbReference type="SUPFAM" id="SSF56281">
    <property type="entry name" value="Metallo-hydrolase/oxidoreductase"/>
    <property type="match status" value="1"/>
</dbReference>
<comment type="caution">
    <text evidence="1">The sequence shown here is derived from an EMBL/GenBank/DDBJ whole genome shotgun (WGS) entry which is preliminary data.</text>
</comment>
<proteinExistence type="predicted"/>
<organism evidence="1 2">
    <name type="scientific">Coniochaeta hoffmannii</name>
    <dbReference type="NCBI Taxonomy" id="91930"/>
    <lineage>
        <taxon>Eukaryota</taxon>
        <taxon>Fungi</taxon>
        <taxon>Dikarya</taxon>
        <taxon>Ascomycota</taxon>
        <taxon>Pezizomycotina</taxon>
        <taxon>Sordariomycetes</taxon>
        <taxon>Sordariomycetidae</taxon>
        <taxon>Coniochaetales</taxon>
        <taxon>Coniochaetaceae</taxon>
        <taxon>Coniochaeta</taxon>
    </lineage>
</organism>
<accession>A0AA38W060</accession>
<reference evidence="1" key="1">
    <citation type="submission" date="2022-07" db="EMBL/GenBank/DDBJ databases">
        <title>Fungi with potential for degradation of polypropylene.</title>
        <authorList>
            <person name="Gostincar C."/>
        </authorList>
    </citation>
    <scope>NUCLEOTIDE SEQUENCE</scope>
    <source>
        <strain evidence="1">EXF-13287</strain>
    </source>
</reference>
<sequence length="273" mass="30770">MSHKLIPSNPEETMVIRDITPNIVTLSVPFSRFGKLRVGGRGTVVKLTSGNLAVFSPVALTPAVQKRISQLGNGKVAYIVAPDIEHHIFVSDWARAFPEAKIIGPEGLPAKRAKMHDDKVGKEAFAVEFKAADKRQTSISPEFDTDFEYEFVDAHVNKELVFFYKPDRVLIQADLFFNLPANEQYSRAKDEPKEGTLSRIFASIQSPQGDAIKMKRFNWYLVSKGDREGFNDSIRRIDAWDFDTVIPCHGDTIVGNGKEVFRKVFDWHLTGKK</sequence>
<dbReference type="Gene3D" id="3.60.15.10">
    <property type="entry name" value="Ribonuclease Z/Hydroxyacylglutathione hydrolase-like"/>
    <property type="match status" value="1"/>
</dbReference>
<gene>
    <name evidence="1" type="ORF">NKR19_g2035</name>
</gene>
<evidence type="ECO:0000313" key="2">
    <source>
        <dbReference type="Proteomes" id="UP001174691"/>
    </source>
</evidence>
<dbReference type="EMBL" id="JANBVN010000020">
    <property type="protein sequence ID" value="KAJ9161599.1"/>
    <property type="molecule type" value="Genomic_DNA"/>
</dbReference>
<evidence type="ECO:0000313" key="1">
    <source>
        <dbReference type="EMBL" id="KAJ9161599.1"/>
    </source>
</evidence>
<dbReference type="Proteomes" id="UP001174691">
    <property type="component" value="Unassembled WGS sequence"/>
</dbReference>
<protein>
    <submittedName>
        <fullName evidence="1">Glutamyl-tRNA amidotransferase subunit a protein</fullName>
    </submittedName>
</protein>
<name>A0AA38W060_9PEZI</name>
<dbReference type="PANTHER" id="PTHR33835:SF1">
    <property type="entry name" value="METALLO-BETA-LACTAMASE DOMAIN-CONTAINING PROTEIN"/>
    <property type="match status" value="1"/>
</dbReference>
<dbReference type="InterPro" id="IPR036866">
    <property type="entry name" value="RibonucZ/Hydroxyglut_hydro"/>
</dbReference>
<dbReference type="AlphaFoldDB" id="A0AA38W060"/>
<dbReference type="InterPro" id="IPR025638">
    <property type="entry name" value="DUF4336"/>
</dbReference>
<dbReference type="PANTHER" id="PTHR33835">
    <property type="entry name" value="YALI0C07656P"/>
    <property type="match status" value="1"/>
</dbReference>
<keyword evidence="2" id="KW-1185">Reference proteome</keyword>